<evidence type="ECO:0000259" key="9">
    <source>
        <dbReference type="PROSITE" id="PS51171"/>
    </source>
</evidence>
<dbReference type="SUPFAM" id="SSF53850">
    <property type="entry name" value="Periplasmic binding protein-like II"/>
    <property type="match status" value="1"/>
</dbReference>
<dbReference type="UniPathway" id="UPA00120">
    <property type="reaction ID" value="UER00203"/>
</dbReference>
<reference evidence="11 12" key="1">
    <citation type="submission" date="2014-11" db="EMBL/GenBank/DDBJ databases">
        <authorList>
            <person name="Zhu J."/>
            <person name="Qi W."/>
            <person name="Song R."/>
        </authorList>
    </citation>
    <scope>NUCLEOTIDE SEQUENCE [LARGE SCALE GENOMIC DNA]</scope>
</reference>
<dbReference type="Gene3D" id="3.40.190.10">
    <property type="entry name" value="Periplasmic binding protein-like II"/>
    <property type="match status" value="2"/>
</dbReference>
<evidence type="ECO:0000256" key="3">
    <source>
        <dbReference type="ARBA" id="ARBA00012404"/>
    </source>
</evidence>
<dbReference type="InterPro" id="IPR002701">
    <property type="entry name" value="CM_II_prokaryot"/>
</dbReference>
<dbReference type="InterPro" id="IPR008238">
    <property type="entry name" value="Chorismate_mutase_AroQ_euk"/>
</dbReference>
<dbReference type="PROSITE" id="PS51169">
    <property type="entry name" value="CHORISMATE_MUT_3"/>
    <property type="match status" value="1"/>
</dbReference>
<dbReference type="STRING" id="1169540.A0A0G4GLJ8"/>
<evidence type="ECO:0000256" key="2">
    <source>
        <dbReference type="ARBA" id="ARBA00004817"/>
    </source>
</evidence>
<keyword evidence="7" id="KW-0413">Isomerase</keyword>
<dbReference type="InterPro" id="IPR002912">
    <property type="entry name" value="ACT_dom"/>
</dbReference>
<dbReference type="SUPFAM" id="SSF55021">
    <property type="entry name" value="ACT-like"/>
    <property type="match status" value="1"/>
</dbReference>
<evidence type="ECO:0000256" key="5">
    <source>
        <dbReference type="ARBA" id="ARBA00022605"/>
    </source>
</evidence>
<feature type="compositionally biased region" description="Low complexity" evidence="8">
    <location>
        <begin position="1"/>
        <end position="16"/>
    </location>
</feature>
<keyword evidence="12" id="KW-1185">Reference proteome</keyword>
<proteinExistence type="predicted"/>
<dbReference type="GO" id="GO:0004664">
    <property type="term" value="F:prephenate dehydratase activity"/>
    <property type="evidence" value="ECO:0007669"/>
    <property type="project" value="InterPro"/>
</dbReference>
<dbReference type="GO" id="GO:0004106">
    <property type="term" value="F:chorismate mutase activity"/>
    <property type="evidence" value="ECO:0007669"/>
    <property type="project" value="UniProtKB-EC"/>
</dbReference>
<evidence type="ECO:0000256" key="7">
    <source>
        <dbReference type="ARBA" id="ARBA00023235"/>
    </source>
</evidence>
<dbReference type="SUPFAM" id="SSF48600">
    <property type="entry name" value="Chorismate mutase II"/>
    <property type="match status" value="1"/>
</dbReference>
<accession>A0A0G4GLJ8</accession>
<dbReference type="InterPro" id="IPR037039">
    <property type="entry name" value="CM_AroQ_sf_eucaryotic"/>
</dbReference>
<dbReference type="OMA" id="TCLESIY"/>
<dbReference type="GO" id="GO:0005737">
    <property type="term" value="C:cytoplasm"/>
    <property type="evidence" value="ECO:0007669"/>
    <property type="project" value="UniProtKB-SubCell"/>
</dbReference>
<comment type="pathway">
    <text evidence="2">Metabolic intermediate biosynthesis; prephenate biosynthesis; prephenate from chorismate: step 1/1.</text>
</comment>
<dbReference type="GO" id="GO:0009094">
    <property type="term" value="P:L-phenylalanine biosynthetic process"/>
    <property type="evidence" value="ECO:0007669"/>
    <property type="project" value="InterPro"/>
</dbReference>
<evidence type="ECO:0000256" key="4">
    <source>
        <dbReference type="ARBA" id="ARBA00022490"/>
    </source>
</evidence>
<dbReference type="Proteomes" id="UP000041254">
    <property type="component" value="Unassembled WGS sequence"/>
</dbReference>
<evidence type="ECO:0000256" key="8">
    <source>
        <dbReference type="SAM" id="MobiDB-lite"/>
    </source>
</evidence>
<dbReference type="PROSITE" id="PS51671">
    <property type="entry name" value="ACT"/>
    <property type="match status" value="1"/>
</dbReference>
<evidence type="ECO:0000259" key="10">
    <source>
        <dbReference type="PROSITE" id="PS51671"/>
    </source>
</evidence>
<dbReference type="OrthoDB" id="439102at2759"/>
<dbReference type="VEuPathDB" id="CryptoDB:Vbra_18229"/>
<dbReference type="Gene3D" id="1.10.590.10">
    <property type="entry name" value="Chorismate mutase, AroQ class superfamily, eukaryotic"/>
    <property type="match status" value="1"/>
</dbReference>
<feature type="domain" description="Prephenate dehydratase" evidence="9">
    <location>
        <begin position="287"/>
        <end position="499"/>
    </location>
</feature>
<dbReference type="AlphaFoldDB" id="A0A0G4GLJ8"/>
<dbReference type="NCBIfam" id="TIGR01802">
    <property type="entry name" value="CM_pl-yst"/>
    <property type="match status" value="1"/>
</dbReference>
<evidence type="ECO:0000313" key="12">
    <source>
        <dbReference type="Proteomes" id="UP000041254"/>
    </source>
</evidence>
<dbReference type="GO" id="GO:0046417">
    <property type="term" value="P:chorismate metabolic process"/>
    <property type="evidence" value="ECO:0007669"/>
    <property type="project" value="InterPro"/>
</dbReference>
<comment type="subcellular location">
    <subcellularLocation>
        <location evidence="1">Cytoplasm</location>
    </subcellularLocation>
</comment>
<dbReference type="Pfam" id="PF01817">
    <property type="entry name" value="CM_2"/>
    <property type="match status" value="1"/>
</dbReference>
<keyword evidence="4" id="KW-0963">Cytoplasm</keyword>
<dbReference type="InParanoid" id="A0A0G4GLJ8"/>
<feature type="domain" description="ACT" evidence="10">
    <location>
        <begin position="511"/>
        <end position="588"/>
    </location>
</feature>
<dbReference type="CDD" id="cd04905">
    <property type="entry name" value="ACT_CM-PDT"/>
    <property type="match status" value="1"/>
</dbReference>
<protein>
    <recommendedName>
        <fullName evidence="3">chorismate mutase</fullName>
        <ecNumber evidence="3">5.4.99.5</ecNumber>
    </recommendedName>
</protein>
<dbReference type="Pfam" id="PF00800">
    <property type="entry name" value="PDT"/>
    <property type="match status" value="1"/>
</dbReference>
<sequence>MSEPSPAEPSPAAAESTGHQHGHHAGGHAPTIYYRTENSSGLELSHIRGDLIRQEETIIFALIERAQFAHNPSVYEPGRLTDKFPQSFLDFFLMETEKLHARLRRYNCPDENAFFPEALPPPLLPGRPYRELLKPNRINVNERIKQYYTTVLLPKICTEKEDGEYGSSAVSDISALQALSKRIHYGKFVAEAKFQSDPTYRQLIEQRDDKGLMKLLTNQTVEDKLLERVRLKASTYGQEVGKTAANTDEGYFKVDPQVIVEVYRDFVMPLTKEVQVAYLLSRLDKPKVAYVGGAHSAGYFGGVQHFGSDAVEMVPEPSVVRAVLAVLAKDVNFAVVPIENVVTGICQPTVYQLLETDVVVCGEVYVNEHYVLAVAPRGDSANPTANTANGVPPAQREEAGLAGRFATPKGSAVVLDELRNVYVHSELADECAAMLANELPNATIRASATVAEAARLAREDPTGAAVTLEEAARHHGLSIIHSKLLDDFPSVSRYLILGKDYGVRTGHDKTLLQFTVSNQSGALGAALQAFKAEGINLSSLNSFPSRRDGRQYTFLAQADGHAQDGPLSKAIAALRALTSSMRVLGSFPSQTPPTHEAANT</sequence>
<dbReference type="EMBL" id="CDMY01000708">
    <property type="protein sequence ID" value="CEM30953.1"/>
    <property type="molecule type" value="Genomic_DNA"/>
</dbReference>
<name>A0A0G4GLJ8_VITBC</name>
<evidence type="ECO:0000256" key="6">
    <source>
        <dbReference type="ARBA" id="ARBA00023141"/>
    </source>
</evidence>
<evidence type="ECO:0000256" key="1">
    <source>
        <dbReference type="ARBA" id="ARBA00004496"/>
    </source>
</evidence>
<dbReference type="InterPro" id="IPR045865">
    <property type="entry name" value="ACT-like_dom_sf"/>
</dbReference>
<dbReference type="EC" id="5.4.99.5" evidence="3"/>
<gene>
    <name evidence="11" type="ORF">Vbra_18229</name>
</gene>
<evidence type="ECO:0000313" key="11">
    <source>
        <dbReference type="EMBL" id="CEM30953.1"/>
    </source>
</evidence>
<dbReference type="InterPro" id="IPR001086">
    <property type="entry name" value="Preph_deHydtase"/>
</dbReference>
<dbReference type="Gene3D" id="3.30.70.260">
    <property type="match status" value="1"/>
</dbReference>
<feature type="region of interest" description="Disordered" evidence="8">
    <location>
        <begin position="1"/>
        <end position="32"/>
    </location>
</feature>
<dbReference type="InterPro" id="IPR036263">
    <property type="entry name" value="Chorismate_II_sf"/>
</dbReference>
<dbReference type="PROSITE" id="PS51171">
    <property type="entry name" value="PREPHENATE_DEHYDR_3"/>
    <property type="match status" value="1"/>
</dbReference>
<keyword evidence="5" id="KW-0028">Amino-acid biosynthesis</keyword>
<organism evidence="11 12">
    <name type="scientific">Vitrella brassicaformis (strain CCMP3155)</name>
    <dbReference type="NCBI Taxonomy" id="1169540"/>
    <lineage>
        <taxon>Eukaryota</taxon>
        <taxon>Sar</taxon>
        <taxon>Alveolata</taxon>
        <taxon>Colpodellida</taxon>
        <taxon>Vitrellaceae</taxon>
        <taxon>Vitrella</taxon>
    </lineage>
</organism>
<keyword evidence="6" id="KW-0057">Aromatic amino acid biosynthesis</keyword>
<dbReference type="PANTHER" id="PTHR21145:SF12">
    <property type="entry name" value="CHORISMATE MUTASE"/>
    <property type="match status" value="1"/>
</dbReference>
<dbReference type="PANTHER" id="PTHR21145">
    <property type="entry name" value="CHORISMATE MUTASE"/>
    <property type="match status" value="1"/>
</dbReference>